<dbReference type="KEGG" id="tcd:AAIA72_05490"/>
<accession>A0AB39UYU1</accession>
<reference evidence="1" key="1">
    <citation type="submission" date="2024-05" db="EMBL/GenBank/DDBJ databases">
        <title>Genome sequencing of novel strain.</title>
        <authorList>
            <person name="Ganbat D."/>
            <person name="Ganbat S."/>
            <person name="Lee S.-J."/>
        </authorList>
    </citation>
    <scope>NUCLEOTIDE SEQUENCE</scope>
    <source>
        <strain evidence="1">SMD15-11</strain>
    </source>
</reference>
<dbReference type="InterPro" id="IPR036255">
    <property type="entry name" value="YgfB-like_sf"/>
</dbReference>
<proteinExistence type="predicted"/>
<name>A0AB39UYU1_9GAMM</name>
<dbReference type="Gene3D" id="1.20.120.740">
    <property type="entry name" value="YgfB uncharacterised protein family UPF0149, PF03695"/>
    <property type="match status" value="1"/>
</dbReference>
<dbReference type="Pfam" id="PF03695">
    <property type="entry name" value="UPF0149"/>
    <property type="match status" value="1"/>
</dbReference>
<sequence length="173" mass="19237">MDDSLIQLLEERLFQDSYPDALDFFGVHGLLTAESIAQTSLDDDLFLELVFGETPKSPDAELAPLNEARRAVRTAFSAALLEDLPPPLPPEVMEDEEARLNWCSGFMEAVDGAGLFLTEAREQQEQIAQLLVPVVTFAEENPEDIPDALAVQLLEQLQDNLLDLYLLIHATQN</sequence>
<protein>
    <submittedName>
        <fullName evidence="1">UPF0149 family protein</fullName>
    </submittedName>
</protein>
<dbReference type="AlphaFoldDB" id="A0AB39UYU1"/>
<dbReference type="RefSeq" id="WP_369602415.1">
    <property type="nucleotide sequence ID" value="NZ_CP154858.1"/>
</dbReference>
<dbReference type="InterPro" id="IPR011978">
    <property type="entry name" value="YgfB-like"/>
</dbReference>
<dbReference type="SUPFAM" id="SSF101327">
    <property type="entry name" value="YgfB-like"/>
    <property type="match status" value="1"/>
</dbReference>
<organism evidence="1">
    <name type="scientific">Thermohahella caldifontis</name>
    <dbReference type="NCBI Taxonomy" id="3142973"/>
    <lineage>
        <taxon>Bacteria</taxon>
        <taxon>Pseudomonadati</taxon>
        <taxon>Pseudomonadota</taxon>
        <taxon>Gammaproteobacteria</taxon>
        <taxon>Oceanospirillales</taxon>
        <taxon>Hahellaceae</taxon>
        <taxon>Thermohahella</taxon>
    </lineage>
</organism>
<dbReference type="EMBL" id="CP154858">
    <property type="protein sequence ID" value="XDT73424.1"/>
    <property type="molecule type" value="Genomic_DNA"/>
</dbReference>
<evidence type="ECO:0000313" key="1">
    <source>
        <dbReference type="EMBL" id="XDT73424.1"/>
    </source>
</evidence>
<gene>
    <name evidence="1" type="ORF">AAIA72_05490</name>
</gene>